<dbReference type="GeneID" id="106467834"/>
<name>A0ABM1T783_LIMPO</name>
<proteinExistence type="predicted"/>
<reference evidence="3" key="1">
    <citation type="submission" date="2025-08" db="UniProtKB">
        <authorList>
            <consortium name="RefSeq"/>
        </authorList>
    </citation>
    <scope>IDENTIFICATION</scope>
    <source>
        <tissue evidence="3">Muscle</tissue>
    </source>
</reference>
<keyword evidence="2" id="KW-1185">Reference proteome</keyword>
<dbReference type="Gene3D" id="2.30.30.40">
    <property type="entry name" value="SH3 Domains"/>
    <property type="match status" value="1"/>
</dbReference>
<feature type="compositionally biased region" description="Acidic residues" evidence="1">
    <location>
        <begin position="96"/>
        <end position="111"/>
    </location>
</feature>
<gene>
    <name evidence="3" type="primary">LOC106467834</name>
</gene>
<dbReference type="PANTHER" id="PTHR16830">
    <property type="entry name" value="SH2 CONTAINING ADAPTOR PRAM-1 RELATED"/>
    <property type="match status" value="1"/>
</dbReference>
<accession>A0ABM1T783</accession>
<feature type="compositionally biased region" description="Acidic residues" evidence="1">
    <location>
        <begin position="158"/>
        <end position="168"/>
    </location>
</feature>
<protein>
    <submittedName>
        <fullName evidence="3">Phosphatase and actin regulator 4B-like</fullName>
    </submittedName>
</protein>
<dbReference type="InterPro" id="IPR036028">
    <property type="entry name" value="SH3-like_dom_sf"/>
</dbReference>
<feature type="compositionally biased region" description="Basic and acidic residues" evidence="1">
    <location>
        <begin position="184"/>
        <end position="211"/>
    </location>
</feature>
<evidence type="ECO:0000313" key="3">
    <source>
        <dbReference type="RefSeq" id="XP_022251739.1"/>
    </source>
</evidence>
<evidence type="ECO:0000256" key="1">
    <source>
        <dbReference type="SAM" id="MobiDB-lite"/>
    </source>
</evidence>
<feature type="region of interest" description="Disordered" evidence="1">
    <location>
        <begin position="1"/>
        <end position="211"/>
    </location>
</feature>
<sequence>MSTFRNKGTAPPLPSRTVPSSVQNSVPELPQRPKRLPPRPPILESNHPVTSQPYPVPAVRRKKLPMLPDSESHSAEEELYEDTIVNENSEPVIPEYTEEQEAEDELYDDTDMQPPPLPSQPPPSRPRYAPPPPPPSGSIGLDNTLGEELYQDAMDQNPVEEDLYEEMPADTISNDEANGPMYSNRKEELRFKKEEEKQRRKEQKEKEKKDRELEKLRKKYLITGDELPVDTGVVKCDSRGGRLDLTVKKGEVLEILRMENNPSGKWLVRNDRAKIGYVELTNIQVDANSIKSVMVTRASMQNLAEELYNDAETEEALYEETF</sequence>
<organism evidence="2 3">
    <name type="scientific">Limulus polyphemus</name>
    <name type="common">Atlantic horseshoe crab</name>
    <dbReference type="NCBI Taxonomy" id="6850"/>
    <lineage>
        <taxon>Eukaryota</taxon>
        <taxon>Metazoa</taxon>
        <taxon>Ecdysozoa</taxon>
        <taxon>Arthropoda</taxon>
        <taxon>Chelicerata</taxon>
        <taxon>Merostomata</taxon>
        <taxon>Xiphosura</taxon>
        <taxon>Limulidae</taxon>
        <taxon>Limulus</taxon>
    </lineage>
</organism>
<dbReference type="Proteomes" id="UP000694941">
    <property type="component" value="Unplaced"/>
</dbReference>
<dbReference type="SUPFAM" id="SSF50044">
    <property type="entry name" value="SH3-domain"/>
    <property type="match status" value="1"/>
</dbReference>
<feature type="compositionally biased region" description="Pro residues" evidence="1">
    <location>
        <begin position="113"/>
        <end position="136"/>
    </location>
</feature>
<feature type="compositionally biased region" description="Polar residues" evidence="1">
    <location>
        <begin position="17"/>
        <end position="26"/>
    </location>
</feature>
<dbReference type="RefSeq" id="XP_022251739.1">
    <property type="nucleotide sequence ID" value="XM_022396031.1"/>
</dbReference>
<dbReference type="InterPro" id="IPR043443">
    <property type="entry name" value="FYB1/2-like"/>
</dbReference>
<dbReference type="PANTHER" id="PTHR16830:SF12">
    <property type="entry name" value="PDZ DOMAIN-CONTAINING PROTEIN"/>
    <property type="match status" value="1"/>
</dbReference>
<evidence type="ECO:0000313" key="2">
    <source>
        <dbReference type="Proteomes" id="UP000694941"/>
    </source>
</evidence>